<gene>
    <name evidence="2" type="ORF">MSAN_00459700</name>
</gene>
<dbReference type="AlphaFoldDB" id="A0A8H7DKI5"/>
<keyword evidence="3" id="KW-1185">Reference proteome</keyword>
<reference evidence="2" key="1">
    <citation type="submission" date="2020-05" db="EMBL/GenBank/DDBJ databases">
        <title>Mycena genomes resolve the evolution of fungal bioluminescence.</title>
        <authorList>
            <person name="Tsai I.J."/>
        </authorList>
    </citation>
    <scope>NUCLEOTIDE SEQUENCE</scope>
    <source>
        <strain evidence="2">160909Yilan</strain>
    </source>
</reference>
<organism evidence="2 3">
    <name type="scientific">Mycena sanguinolenta</name>
    <dbReference type="NCBI Taxonomy" id="230812"/>
    <lineage>
        <taxon>Eukaryota</taxon>
        <taxon>Fungi</taxon>
        <taxon>Dikarya</taxon>
        <taxon>Basidiomycota</taxon>
        <taxon>Agaricomycotina</taxon>
        <taxon>Agaricomycetes</taxon>
        <taxon>Agaricomycetidae</taxon>
        <taxon>Agaricales</taxon>
        <taxon>Marasmiineae</taxon>
        <taxon>Mycenaceae</taxon>
        <taxon>Mycena</taxon>
    </lineage>
</organism>
<evidence type="ECO:0000313" key="3">
    <source>
        <dbReference type="Proteomes" id="UP000623467"/>
    </source>
</evidence>
<accession>A0A8H7DKI5</accession>
<feature type="compositionally biased region" description="Low complexity" evidence="1">
    <location>
        <begin position="24"/>
        <end position="35"/>
    </location>
</feature>
<name>A0A8H7DKI5_9AGAR</name>
<sequence>MASTYLSDADVSPPSVARYRETCESSSSELDSALSPSVLGMKSEQNIESGPQAVNNYYIYGGQGGSGGQGIYGGGGGSGEGSTLQYNIKTDNLTCSYMVPELTTVLLHLGSFMDGKAS</sequence>
<protein>
    <submittedName>
        <fullName evidence="2">Uncharacterized protein</fullName>
    </submittedName>
</protein>
<feature type="region of interest" description="Disordered" evidence="1">
    <location>
        <begin position="1"/>
        <end position="35"/>
    </location>
</feature>
<dbReference type="EMBL" id="JACAZH010000002">
    <property type="protein sequence ID" value="KAF7375703.1"/>
    <property type="molecule type" value="Genomic_DNA"/>
</dbReference>
<proteinExistence type="predicted"/>
<evidence type="ECO:0000256" key="1">
    <source>
        <dbReference type="SAM" id="MobiDB-lite"/>
    </source>
</evidence>
<dbReference type="Proteomes" id="UP000623467">
    <property type="component" value="Unassembled WGS sequence"/>
</dbReference>
<comment type="caution">
    <text evidence="2">The sequence shown here is derived from an EMBL/GenBank/DDBJ whole genome shotgun (WGS) entry which is preliminary data.</text>
</comment>
<evidence type="ECO:0000313" key="2">
    <source>
        <dbReference type="EMBL" id="KAF7375703.1"/>
    </source>
</evidence>